<dbReference type="OrthoDB" id="7300871at2"/>
<protein>
    <recommendedName>
        <fullName evidence="3">Prolyl 4-hydroxylase alpha subunit Fe(2+) 2OG dioxygenase domain-containing protein</fullName>
    </recommendedName>
</protein>
<sequence>MFAYLIRKLRDAPVSDEPFRHVSIEDFFSDEHFGAITSAAEIAIGRAEDDQGLIEALHAAGYREINFPGTTTDLASYIAWHAKRDLDVPENGAMTNRDLCEGVGVTLRLQSARTALIGDLMTFLRSDAWLDAIAAKFAIDRAAVYADGGIQKYLDGYEISPHADIRAKALTYMVNINPSDRSADIDYHTHYMRFRREKAYVQAFWNGNPDLDRCWVPWSWCETVKRQTRNNTIVLFQPADDTLHAVRARYDHLETQRTQLYGNLWFHRSRTTGKPSWSDFDVRARIGAA</sequence>
<dbReference type="KEGG" id="mets:DK389_12575"/>
<accession>A0A2U8W7C4</accession>
<gene>
    <name evidence="1" type="ORF">DK389_12575</name>
</gene>
<dbReference type="EMBL" id="CP029550">
    <property type="protein sequence ID" value="AWN41206.1"/>
    <property type="molecule type" value="Genomic_DNA"/>
</dbReference>
<keyword evidence="2" id="KW-1185">Reference proteome</keyword>
<evidence type="ECO:0000313" key="2">
    <source>
        <dbReference type="Proteomes" id="UP000245926"/>
    </source>
</evidence>
<name>A0A2U8W7C4_9HYPH</name>
<dbReference type="AlphaFoldDB" id="A0A2U8W7C4"/>
<dbReference type="Gene3D" id="2.60.120.620">
    <property type="entry name" value="q2cbj1_9rhob like domain"/>
    <property type="match status" value="1"/>
</dbReference>
<evidence type="ECO:0000313" key="1">
    <source>
        <dbReference type="EMBL" id="AWN41206.1"/>
    </source>
</evidence>
<dbReference type="Proteomes" id="UP000245926">
    <property type="component" value="Chromosome"/>
</dbReference>
<organism evidence="1 2">
    <name type="scientific">Methylobacterium durans</name>
    <dbReference type="NCBI Taxonomy" id="2202825"/>
    <lineage>
        <taxon>Bacteria</taxon>
        <taxon>Pseudomonadati</taxon>
        <taxon>Pseudomonadota</taxon>
        <taxon>Alphaproteobacteria</taxon>
        <taxon>Hyphomicrobiales</taxon>
        <taxon>Methylobacteriaceae</taxon>
        <taxon>Methylobacterium</taxon>
    </lineage>
</organism>
<proteinExistence type="predicted"/>
<evidence type="ECO:0008006" key="3">
    <source>
        <dbReference type="Google" id="ProtNLM"/>
    </source>
</evidence>
<reference evidence="2" key="1">
    <citation type="submission" date="2018-05" db="EMBL/GenBank/DDBJ databases">
        <title>Complete Genome Sequence of Methylobacterium sp. 17SD2-17.</title>
        <authorList>
            <person name="Srinivasan S."/>
        </authorList>
    </citation>
    <scope>NUCLEOTIDE SEQUENCE [LARGE SCALE GENOMIC DNA]</scope>
    <source>
        <strain evidence="2">17SD2-17</strain>
    </source>
</reference>
<dbReference type="RefSeq" id="WP_109890003.1">
    <property type="nucleotide sequence ID" value="NZ_CP029550.1"/>
</dbReference>